<evidence type="ECO:0000313" key="4">
    <source>
        <dbReference type="Proteomes" id="UP000008022"/>
    </source>
</evidence>
<organism evidence="3 4">
    <name type="scientific">Oryza rufipogon</name>
    <name type="common">Brownbeard rice</name>
    <name type="synonym">Asian wild rice</name>
    <dbReference type="NCBI Taxonomy" id="4529"/>
    <lineage>
        <taxon>Eukaryota</taxon>
        <taxon>Viridiplantae</taxon>
        <taxon>Streptophyta</taxon>
        <taxon>Embryophyta</taxon>
        <taxon>Tracheophyta</taxon>
        <taxon>Spermatophyta</taxon>
        <taxon>Magnoliopsida</taxon>
        <taxon>Liliopsida</taxon>
        <taxon>Poales</taxon>
        <taxon>Poaceae</taxon>
        <taxon>BOP clade</taxon>
        <taxon>Oryzoideae</taxon>
        <taxon>Oryzeae</taxon>
        <taxon>Oryzinae</taxon>
        <taxon>Oryza</taxon>
    </lineage>
</organism>
<name>A0A0E0MWB5_ORYRU</name>
<evidence type="ECO:0000256" key="1">
    <source>
        <dbReference type="SAM" id="MobiDB-lite"/>
    </source>
</evidence>
<feature type="transmembrane region" description="Helical" evidence="2">
    <location>
        <begin position="205"/>
        <end position="232"/>
    </location>
</feature>
<reference evidence="4" key="1">
    <citation type="submission" date="2013-06" db="EMBL/GenBank/DDBJ databases">
        <authorList>
            <person name="Zhao Q."/>
        </authorList>
    </citation>
    <scope>NUCLEOTIDE SEQUENCE</scope>
    <source>
        <strain evidence="4">cv. W1943</strain>
    </source>
</reference>
<protein>
    <submittedName>
        <fullName evidence="3">Uncharacterized protein</fullName>
    </submittedName>
</protein>
<dbReference type="EnsemblPlants" id="ORUFI01G17180.1">
    <property type="protein sequence ID" value="ORUFI01G17180.1"/>
    <property type="gene ID" value="ORUFI01G17180"/>
</dbReference>
<reference evidence="3" key="2">
    <citation type="submission" date="2015-06" db="UniProtKB">
        <authorList>
            <consortium name="EnsemblPlants"/>
        </authorList>
    </citation>
    <scope>IDENTIFICATION</scope>
</reference>
<dbReference type="Proteomes" id="UP000008022">
    <property type="component" value="Unassembled WGS sequence"/>
</dbReference>
<accession>A0A0E0MWB5</accession>
<evidence type="ECO:0000256" key="2">
    <source>
        <dbReference type="SAM" id="Phobius"/>
    </source>
</evidence>
<dbReference type="AlphaFoldDB" id="A0A0E0MWB5"/>
<evidence type="ECO:0000313" key="3">
    <source>
        <dbReference type="EnsemblPlants" id="ORUFI01G17180.1"/>
    </source>
</evidence>
<keyword evidence="4" id="KW-1185">Reference proteome</keyword>
<proteinExistence type="predicted"/>
<keyword evidence="2" id="KW-1133">Transmembrane helix</keyword>
<keyword evidence="2" id="KW-0472">Membrane</keyword>
<dbReference type="HOGENOM" id="CLU_1020780_0_0_1"/>
<feature type="region of interest" description="Disordered" evidence="1">
    <location>
        <begin position="169"/>
        <end position="195"/>
    </location>
</feature>
<keyword evidence="2" id="KW-0812">Transmembrane</keyword>
<feature type="compositionally biased region" description="Low complexity" evidence="1">
    <location>
        <begin position="170"/>
        <end position="182"/>
    </location>
</feature>
<dbReference type="Gramene" id="ORUFI01G17180.1">
    <property type="protein sequence ID" value="ORUFI01G17180.1"/>
    <property type="gene ID" value="ORUFI01G17180"/>
</dbReference>
<sequence>MTRRTVPRSLQVRPMRYPGNPIRLRSTVQQYQLWCHRRVVFCYGPHNSMGLFRSLQLLPFPLRRRTPSLSSSSFPSERAEIATAWVNRRLLVSAGLSFHVVLGEIAGCRSSHRIVSPKIAIHQLSWAAGKAAPSPADHRIVGIFFLGGLPGSQGEVLYELLRGMGGQKVSSSPMASSNSWMNAPPPPPTPSTLSLSPHTTASSTLHVALVVVLCVAALAGALLFSIVLHIVYTKWLKPRIFARAAPPPPSQEVVVQMPPFSRGLASVKKLIGR</sequence>